<evidence type="ECO:0000313" key="2">
    <source>
        <dbReference type="EMBL" id="SBS71174.1"/>
    </source>
</evidence>
<sequence length="59" mass="6441">MPANGTFSGSSAGKDIAMDMCYLLVDNCRVAAIGHRRKTGPTILRSGEPEMKFDIPTRR</sequence>
<name>A0A1Y5NXS5_9MICO</name>
<accession>A0A1Y5NXS5</accession>
<reference evidence="2" key="1">
    <citation type="submission" date="2016-03" db="EMBL/GenBank/DDBJ databases">
        <authorList>
            <person name="Ploux O."/>
        </authorList>
    </citation>
    <scope>NUCLEOTIDE SEQUENCE</scope>
    <source>
        <strain evidence="2">UC1</strain>
    </source>
</reference>
<dbReference type="EMBL" id="FLQR01000002">
    <property type="protein sequence ID" value="SBS71174.1"/>
    <property type="molecule type" value="Genomic_DNA"/>
</dbReference>
<evidence type="ECO:0000256" key="1">
    <source>
        <dbReference type="SAM" id="MobiDB-lite"/>
    </source>
</evidence>
<proteinExistence type="predicted"/>
<protein>
    <submittedName>
        <fullName evidence="2">Uncharacterized protein</fullName>
    </submittedName>
</protein>
<feature type="compositionally biased region" description="Basic and acidic residues" evidence="1">
    <location>
        <begin position="47"/>
        <end position="59"/>
    </location>
</feature>
<feature type="region of interest" description="Disordered" evidence="1">
    <location>
        <begin position="40"/>
        <end position="59"/>
    </location>
</feature>
<organism evidence="2">
    <name type="scientific">uncultured Microbacterium sp</name>
    <dbReference type="NCBI Taxonomy" id="191216"/>
    <lineage>
        <taxon>Bacteria</taxon>
        <taxon>Bacillati</taxon>
        <taxon>Actinomycetota</taxon>
        <taxon>Actinomycetes</taxon>
        <taxon>Micrococcales</taxon>
        <taxon>Microbacteriaceae</taxon>
        <taxon>Microbacterium</taxon>
        <taxon>environmental samples</taxon>
    </lineage>
</organism>
<dbReference type="AlphaFoldDB" id="A0A1Y5NXS5"/>
<gene>
    <name evidence="2" type="ORF">MIPYR_100032</name>
</gene>